<reference evidence="2 3" key="2">
    <citation type="journal article" date="2017" name="Front. Plant Sci.">
        <title>Gene Classification and Mining of Molecular Markers Useful in Red Clover (Trifolium pratense) Breeding.</title>
        <authorList>
            <person name="Istvanek J."/>
            <person name="Dluhosova J."/>
            <person name="Dluhos P."/>
            <person name="Patkova L."/>
            <person name="Nedelnik J."/>
            <person name="Repkova J."/>
        </authorList>
    </citation>
    <scope>NUCLEOTIDE SEQUENCE [LARGE SCALE GENOMIC DNA]</scope>
    <source>
        <strain evidence="3">cv. Tatra</strain>
        <tissue evidence="2">Young leaves</tissue>
    </source>
</reference>
<gene>
    <name evidence="2" type="ORF">L195_g018122</name>
</gene>
<dbReference type="AlphaFoldDB" id="A0A2K3MVV1"/>
<feature type="domain" description="GT-1/4-like C-terminal" evidence="1">
    <location>
        <begin position="118"/>
        <end position="182"/>
    </location>
</feature>
<accession>A0A2K3MVV1</accession>
<feature type="domain" description="GT-1/4-like C-terminal" evidence="1">
    <location>
        <begin position="53"/>
        <end position="113"/>
    </location>
</feature>
<sequence>LGKLASKRRKRLDLGKSADLGRNPHTIAADAANVAASGVPPGNGEGSQSRRGRVISVSWGEYTRQIGIDGTSAAIKEAIRVAFRLRTKRLFWLEDEEHTIRTIDRGMPIGNYTLHIDEGLAIQICQFDEFEDLPIITEDKIFYTQDDFHDFLVGRSWICLQEYDSNRNIDNMDDLRPGVLYRDVHFVLKIQFSKLAYEGMQAVVQADCGEFGLPTCCHAAFAAEIIWVRSYKALSN</sequence>
<reference evidence="2 3" key="1">
    <citation type="journal article" date="2014" name="Am. J. Bot.">
        <title>Genome assembly and annotation for red clover (Trifolium pratense; Fabaceae).</title>
        <authorList>
            <person name="Istvanek J."/>
            <person name="Jaros M."/>
            <person name="Krenek A."/>
            <person name="Repkova J."/>
        </authorList>
    </citation>
    <scope>NUCLEOTIDE SEQUENCE [LARGE SCALE GENOMIC DNA]</scope>
    <source>
        <strain evidence="3">cv. Tatra</strain>
        <tissue evidence="2">Young leaves</tissue>
    </source>
</reference>
<evidence type="ECO:0000313" key="2">
    <source>
        <dbReference type="EMBL" id="PNX94940.1"/>
    </source>
</evidence>
<dbReference type="EMBL" id="ASHM01012967">
    <property type="protein sequence ID" value="PNX94940.1"/>
    <property type="molecule type" value="Genomic_DNA"/>
</dbReference>
<name>A0A2K3MVV1_TRIPR</name>
<dbReference type="STRING" id="57577.A0A2K3MVV1"/>
<proteinExistence type="predicted"/>
<protein>
    <submittedName>
        <fullName evidence="2">Trihelix transcription factor GT-1-like protein</fullName>
    </submittedName>
</protein>
<evidence type="ECO:0000259" key="1">
    <source>
        <dbReference type="Pfam" id="PF26214"/>
    </source>
</evidence>
<comment type="caution">
    <text evidence="2">The sequence shown here is derived from an EMBL/GenBank/DDBJ whole genome shotgun (WGS) entry which is preliminary data.</text>
</comment>
<dbReference type="Proteomes" id="UP000236291">
    <property type="component" value="Unassembled WGS sequence"/>
</dbReference>
<feature type="non-terminal residue" evidence="2">
    <location>
        <position position="1"/>
    </location>
</feature>
<evidence type="ECO:0000313" key="3">
    <source>
        <dbReference type="Proteomes" id="UP000236291"/>
    </source>
</evidence>
<organism evidence="2 3">
    <name type="scientific">Trifolium pratense</name>
    <name type="common">Red clover</name>
    <dbReference type="NCBI Taxonomy" id="57577"/>
    <lineage>
        <taxon>Eukaryota</taxon>
        <taxon>Viridiplantae</taxon>
        <taxon>Streptophyta</taxon>
        <taxon>Embryophyta</taxon>
        <taxon>Tracheophyta</taxon>
        <taxon>Spermatophyta</taxon>
        <taxon>Magnoliopsida</taxon>
        <taxon>eudicotyledons</taxon>
        <taxon>Gunneridae</taxon>
        <taxon>Pentapetalae</taxon>
        <taxon>rosids</taxon>
        <taxon>fabids</taxon>
        <taxon>Fabales</taxon>
        <taxon>Fabaceae</taxon>
        <taxon>Papilionoideae</taxon>
        <taxon>50 kb inversion clade</taxon>
        <taxon>NPAAA clade</taxon>
        <taxon>Hologalegina</taxon>
        <taxon>IRL clade</taxon>
        <taxon>Trifolieae</taxon>
        <taxon>Trifolium</taxon>
    </lineage>
</organism>
<dbReference type="Pfam" id="PF26214">
    <property type="entry name" value="Ubiquitin_GT-1"/>
    <property type="match status" value="2"/>
</dbReference>
<dbReference type="InterPro" id="IPR058943">
    <property type="entry name" value="GT-1/4_C"/>
</dbReference>